<dbReference type="InterPro" id="IPR038301">
    <property type="entry name" value="AraC-like_sf"/>
</dbReference>
<keyword evidence="2" id="KW-1185">Reference proteome</keyword>
<dbReference type="AlphaFoldDB" id="A0A6N1VI35"/>
<evidence type="ECO:0000313" key="2">
    <source>
        <dbReference type="Proteomes" id="UP000509367"/>
    </source>
</evidence>
<reference evidence="1 2" key="1">
    <citation type="submission" date="2020-06" db="EMBL/GenBank/DDBJ databases">
        <title>Oricola thermophila sp. nov. isolated from a tidal sediments.</title>
        <authorList>
            <person name="Kwon K.K."/>
            <person name="Yang S.-H."/>
            <person name="Park M.-J."/>
        </authorList>
    </citation>
    <scope>NUCLEOTIDE SEQUENCE [LARGE SCALE GENOMIC DNA]</scope>
    <source>
        <strain evidence="1 2">MEBiC13590</strain>
    </source>
</reference>
<evidence type="ECO:0000313" key="1">
    <source>
        <dbReference type="EMBL" id="QKV20414.1"/>
    </source>
</evidence>
<sequence length="176" mass="19801">MSELISRSNNTINFIERKASSSAFRKLYAEGMGLVEETAAYLDGEGRAEAKKLGRVAATLYAAESMRLTTRLMQIASWLLLQRALNSGEMNREQMMVEKKKIRLDTSSAKLTAAGWNELPEAFRLLVNRSLRLQAYVCRLDQDLFGEPQETDRAPVRNDNPVGSQIELLRTAFAAR</sequence>
<dbReference type="Pfam" id="PF07323">
    <property type="entry name" value="DUF1465"/>
    <property type="match status" value="1"/>
</dbReference>
<dbReference type="InterPro" id="IPR010848">
    <property type="entry name" value="DUF1465"/>
</dbReference>
<name>A0A6N1VI35_9HYPH</name>
<organism evidence="1 2">
    <name type="scientific">Oricola thermophila</name>
    <dbReference type="NCBI Taxonomy" id="2742145"/>
    <lineage>
        <taxon>Bacteria</taxon>
        <taxon>Pseudomonadati</taxon>
        <taxon>Pseudomonadota</taxon>
        <taxon>Alphaproteobacteria</taxon>
        <taxon>Hyphomicrobiales</taxon>
        <taxon>Ahrensiaceae</taxon>
        <taxon>Oricola</taxon>
    </lineage>
</organism>
<dbReference type="Proteomes" id="UP000509367">
    <property type="component" value="Chromosome"/>
</dbReference>
<dbReference type="RefSeq" id="WP_175278305.1">
    <property type="nucleotide sequence ID" value="NZ_CP054836.1"/>
</dbReference>
<proteinExistence type="predicted"/>
<dbReference type="EMBL" id="CP054836">
    <property type="protein sequence ID" value="QKV20414.1"/>
    <property type="molecule type" value="Genomic_DNA"/>
</dbReference>
<dbReference type="KEGG" id="orm:HTY61_19135"/>
<accession>A0A6N1VI35</accession>
<gene>
    <name evidence="1" type="ORF">HTY61_19135</name>
</gene>
<protein>
    <submittedName>
        <fullName evidence="1">DUF1465 family protein</fullName>
    </submittedName>
</protein>
<dbReference type="Gene3D" id="1.10.8.930">
    <property type="entry name" value="Protein of unknown function DUF1465"/>
    <property type="match status" value="1"/>
</dbReference>